<dbReference type="InterPro" id="IPR029044">
    <property type="entry name" value="Nucleotide-diphossugar_trans"/>
</dbReference>
<dbReference type="PANTHER" id="PTHR48090:SF7">
    <property type="entry name" value="RFBJ PROTEIN"/>
    <property type="match status" value="1"/>
</dbReference>
<dbReference type="EMBL" id="BLAD01000077">
    <property type="protein sequence ID" value="GES04098.1"/>
    <property type="molecule type" value="Genomic_DNA"/>
</dbReference>
<evidence type="ECO:0000313" key="5">
    <source>
        <dbReference type="Proteomes" id="UP000334990"/>
    </source>
</evidence>
<gene>
    <name evidence="4" type="ORF">Acor_61640</name>
</gene>
<dbReference type="Gene3D" id="3.90.550.10">
    <property type="entry name" value="Spore Coat Polysaccharide Biosynthesis Protein SpsA, Chain A"/>
    <property type="match status" value="1"/>
</dbReference>
<dbReference type="Pfam" id="PF00535">
    <property type="entry name" value="Glycos_transf_2"/>
    <property type="match status" value="1"/>
</dbReference>
<dbReference type="AlphaFoldDB" id="A0A5M3WCB9"/>
<keyword evidence="5" id="KW-1185">Reference proteome</keyword>
<comment type="caution">
    <text evidence="4">The sequence shown here is derived from an EMBL/GenBank/DDBJ whole genome shotgun (WGS) entry which is preliminary data.</text>
</comment>
<dbReference type="PANTHER" id="PTHR48090">
    <property type="entry name" value="UNDECAPRENYL-PHOSPHATE 4-DEOXY-4-FORMAMIDO-L-ARABINOSE TRANSFERASE-RELATED"/>
    <property type="match status" value="1"/>
</dbReference>
<dbReference type="InterPro" id="IPR050256">
    <property type="entry name" value="Glycosyltransferase_2"/>
</dbReference>
<feature type="region of interest" description="Disordered" evidence="2">
    <location>
        <begin position="43"/>
        <end position="92"/>
    </location>
</feature>
<accession>A0A5M3WCB9</accession>
<dbReference type="Proteomes" id="UP000334990">
    <property type="component" value="Unassembled WGS sequence"/>
</dbReference>
<reference evidence="4 5" key="1">
    <citation type="submission" date="2019-10" db="EMBL/GenBank/DDBJ databases">
        <title>Whole genome shotgun sequence of Acrocarpospora corrugata NBRC 13972.</title>
        <authorList>
            <person name="Ichikawa N."/>
            <person name="Kimura A."/>
            <person name="Kitahashi Y."/>
            <person name="Komaki H."/>
            <person name="Oguchi A."/>
        </authorList>
    </citation>
    <scope>NUCLEOTIDE SEQUENCE [LARGE SCALE GENOMIC DNA]</scope>
    <source>
        <strain evidence="4 5">NBRC 13972</strain>
    </source>
</reference>
<dbReference type="OrthoDB" id="9802632at2"/>
<evidence type="ECO:0000256" key="1">
    <source>
        <dbReference type="ARBA" id="ARBA00006739"/>
    </source>
</evidence>
<organism evidence="4 5">
    <name type="scientific">Acrocarpospora corrugata</name>
    <dbReference type="NCBI Taxonomy" id="35763"/>
    <lineage>
        <taxon>Bacteria</taxon>
        <taxon>Bacillati</taxon>
        <taxon>Actinomycetota</taxon>
        <taxon>Actinomycetes</taxon>
        <taxon>Streptosporangiales</taxon>
        <taxon>Streptosporangiaceae</taxon>
        <taxon>Acrocarpospora</taxon>
    </lineage>
</organism>
<evidence type="ECO:0000313" key="4">
    <source>
        <dbReference type="EMBL" id="GES04098.1"/>
    </source>
</evidence>
<protein>
    <recommendedName>
        <fullName evidence="3">Glycosyltransferase 2-like domain-containing protein</fullName>
    </recommendedName>
</protein>
<proteinExistence type="inferred from homology"/>
<dbReference type="SUPFAM" id="SSF53448">
    <property type="entry name" value="Nucleotide-diphospho-sugar transferases"/>
    <property type="match status" value="1"/>
</dbReference>
<comment type="similarity">
    <text evidence="1">Belongs to the glycosyltransferase 2 family.</text>
</comment>
<sequence>MITFVILAHNEQETVAGAVAAAQAASSGPAEVSVGAGRAHVQGAGGLVGGERNRVERGGPAEADRVEGAGGSAGARRTHEDGGGEPMGDPARRSRVVVVDSGSTDATADLAAEAGAEVIRGPLGKGAAMRLAASFVDTPWVCFLDADLVETSHNIAAVLRERALGAGDEVAMIVGEFTDPPPEPVLGNTIALYPTLVRALFPEADGRFGRRPLSGFRVVRPELVADVPDDFGVEAHLNLTVAVSGRPFIVTPIGMYRQRFRYKPDMGREIGKAILDVAIAHGRLAPPARPAWDHWVAWLAETMGSYRGDLEDRDAYLAHLMAAAAAPLPPTGVK</sequence>
<feature type="domain" description="Glycosyltransferase 2-like" evidence="3">
    <location>
        <begin position="94"/>
        <end position="159"/>
    </location>
</feature>
<evidence type="ECO:0000256" key="2">
    <source>
        <dbReference type="SAM" id="MobiDB-lite"/>
    </source>
</evidence>
<name>A0A5M3WCB9_9ACTN</name>
<dbReference type="InterPro" id="IPR001173">
    <property type="entry name" value="Glyco_trans_2-like"/>
</dbReference>
<feature type="compositionally biased region" description="Basic and acidic residues" evidence="2">
    <location>
        <begin position="51"/>
        <end position="67"/>
    </location>
</feature>
<evidence type="ECO:0000259" key="3">
    <source>
        <dbReference type="Pfam" id="PF00535"/>
    </source>
</evidence>